<evidence type="ECO:0008006" key="4">
    <source>
        <dbReference type="Google" id="ProtNLM"/>
    </source>
</evidence>
<name>A0A9J6E3Q0_RHIMP</name>
<evidence type="ECO:0000313" key="2">
    <source>
        <dbReference type="EMBL" id="KAH8028801.1"/>
    </source>
</evidence>
<dbReference type="Proteomes" id="UP000821866">
    <property type="component" value="Chromosome 4"/>
</dbReference>
<evidence type="ECO:0000313" key="3">
    <source>
        <dbReference type="Proteomes" id="UP000821866"/>
    </source>
</evidence>
<proteinExistence type="predicted"/>
<keyword evidence="3" id="KW-1185">Reference proteome</keyword>
<dbReference type="EMBL" id="JABSTU010000006">
    <property type="protein sequence ID" value="KAH8028801.1"/>
    <property type="molecule type" value="Genomic_DNA"/>
</dbReference>
<reference evidence="2" key="2">
    <citation type="submission" date="2021-09" db="EMBL/GenBank/DDBJ databases">
        <authorList>
            <person name="Jia N."/>
            <person name="Wang J."/>
            <person name="Shi W."/>
            <person name="Du L."/>
            <person name="Sun Y."/>
            <person name="Zhan W."/>
            <person name="Jiang J."/>
            <person name="Wang Q."/>
            <person name="Zhang B."/>
            <person name="Ji P."/>
            <person name="Sakyi L.B."/>
            <person name="Cui X."/>
            <person name="Yuan T."/>
            <person name="Jiang B."/>
            <person name="Yang W."/>
            <person name="Lam T.T.-Y."/>
            <person name="Chang Q."/>
            <person name="Ding S."/>
            <person name="Wang X."/>
            <person name="Zhu J."/>
            <person name="Ruan X."/>
            <person name="Zhao L."/>
            <person name="Wei J."/>
            <person name="Que T."/>
            <person name="Du C."/>
            <person name="Cheng J."/>
            <person name="Dai P."/>
            <person name="Han X."/>
            <person name="Huang E."/>
            <person name="Gao Y."/>
            <person name="Liu J."/>
            <person name="Shao H."/>
            <person name="Ye R."/>
            <person name="Li L."/>
            <person name="Wei W."/>
            <person name="Wang X."/>
            <person name="Wang C."/>
            <person name="Huo Q."/>
            <person name="Li W."/>
            <person name="Guo W."/>
            <person name="Chen H."/>
            <person name="Chen S."/>
            <person name="Zhou L."/>
            <person name="Zhou L."/>
            <person name="Ni X."/>
            <person name="Tian J."/>
            <person name="Zhou Y."/>
            <person name="Sheng Y."/>
            <person name="Liu T."/>
            <person name="Pan Y."/>
            <person name="Xia L."/>
            <person name="Li J."/>
            <person name="Zhao F."/>
            <person name="Cao W."/>
        </authorList>
    </citation>
    <scope>NUCLEOTIDE SEQUENCE</scope>
    <source>
        <strain evidence="2">Rmic-2018</strain>
        <tissue evidence="2">Larvae</tissue>
    </source>
</reference>
<evidence type="ECO:0000256" key="1">
    <source>
        <dbReference type="SAM" id="MobiDB-lite"/>
    </source>
</evidence>
<accession>A0A9J6E3Q0</accession>
<organism evidence="2 3">
    <name type="scientific">Rhipicephalus microplus</name>
    <name type="common">Cattle tick</name>
    <name type="synonym">Boophilus microplus</name>
    <dbReference type="NCBI Taxonomy" id="6941"/>
    <lineage>
        <taxon>Eukaryota</taxon>
        <taxon>Metazoa</taxon>
        <taxon>Ecdysozoa</taxon>
        <taxon>Arthropoda</taxon>
        <taxon>Chelicerata</taxon>
        <taxon>Arachnida</taxon>
        <taxon>Acari</taxon>
        <taxon>Parasitiformes</taxon>
        <taxon>Ixodida</taxon>
        <taxon>Ixodoidea</taxon>
        <taxon>Ixodidae</taxon>
        <taxon>Rhipicephalinae</taxon>
        <taxon>Rhipicephalus</taxon>
        <taxon>Boophilus</taxon>
    </lineage>
</organism>
<feature type="region of interest" description="Disordered" evidence="1">
    <location>
        <begin position="245"/>
        <end position="268"/>
    </location>
</feature>
<gene>
    <name evidence="2" type="ORF">HPB51_019887</name>
</gene>
<reference evidence="2" key="1">
    <citation type="journal article" date="2020" name="Cell">
        <title>Large-Scale Comparative Analyses of Tick Genomes Elucidate Their Genetic Diversity and Vector Capacities.</title>
        <authorList>
            <consortium name="Tick Genome and Microbiome Consortium (TIGMIC)"/>
            <person name="Jia N."/>
            <person name="Wang J."/>
            <person name="Shi W."/>
            <person name="Du L."/>
            <person name="Sun Y."/>
            <person name="Zhan W."/>
            <person name="Jiang J.F."/>
            <person name="Wang Q."/>
            <person name="Zhang B."/>
            <person name="Ji P."/>
            <person name="Bell-Sakyi L."/>
            <person name="Cui X.M."/>
            <person name="Yuan T.T."/>
            <person name="Jiang B.G."/>
            <person name="Yang W.F."/>
            <person name="Lam T.T."/>
            <person name="Chang Q.C."/>
            <person name="Ding S.J."/>
            <person name="Wang X.J."/>
            <person name="Zhu J.G."/>
            <person name="Ruan X.D."/>
            <person name="Zhao L."/>
            <person name="Wei J.T."/>
            <person name="Ye R.Z."/>
            <person name="Que T.C."/>
            <person name="Du C.H."/>
            <person name="Zhou Y.H."/>
            <person name="Cheng J.X."/>
            <person name="Dai P.F."/>
            <person name="Guo W.B."/>
            <person name="Han X.H."/>
            <person name="Huang E.J."/>
            <person name="Li L.F."/>
            <person name="Wei W."/>
            <person name="Gao Y.C."/>
            <person name="Liu J.Z."/>
            <person name="Shao H.Z."/>
            <person name="Wang X."/>
            <person name="Wang C.C."/>
            <person name="Yang T.C."/>
            <person name="Huo Q.B."/>
            <person name="Li W."/>
            <person name="Chen H.Y."/>
            <person name="Chen S.E."/>
            <person name="Zhou L.G."/>
            <person name="Ni X.B."/>
            <person name="Tian J.H."/>
            <person name="Sheng Y."/>
            <person name="Liu T."/>
            <person name="Pan Y.S."/>
            <person name="Xia L.Y."/>
            <person name="Li J."/>
            <person name="Zhao F."/>
            <person name="Cao W.C."/>
        </authorList>
    </citation>
    <scope>NUCLEOTIDE SEQUENCE</scope>
    <source>
        <strain evidence="2">Rmic-2018</strain>
    </source>
</reference>
<protein>
    <recommendedName>
        <fullName evidence="4">Tick transposon</fullName>
    </recommendedName>
</protein>
<feature type="compositionally biased region" description="Basic and acidic residues" evidence="1">
    <location>
        <begin position="259"/>
        <end position="268"/>
    </location>
</feature>
<sequence length="509" mass="56535">MQYAEKGEELDPTELEDDTWITPKTTQIGLDSLDLQHKYRTAAPKPSKQCLNMPVPQHSSCKQRAHRSFHAGGLCRGCQANITKLYLTQTPNQPVEHSPRYAAVSTPDRIRAEAYRSLEVLRSQRYNMNLPVATYLPAPDDSIRREVYKAYMDETDHDLQAQLKKKNPDIPIVNASTEKLLQLGTHNTPEDLIEEHKTAQITRLSDTMTGLPILHKLKIQAIHTTGGRAPLPPAIRHYLQIKPTPKNTLAGRHNARSKARADRPSENYKQDQNAVFVDAANQGHNTYTLSVVDGEIVNVASTRAASIKEAEEMAIALAIMHPPAQIVLSDSKSAILSFSRCLDRGEVVVVVMVVLQAGRSPGHCSAGSWPIANMSRGHLVPPLGPQDLRPRTDYAAGPRVSAVHRAGSQLTSSARLPDTWLSDAARSRKPAHQVRKAAGRLVKRCRDPNRRPAAAVRTVSRSTFPSRTPRSRFLFLVFASKAYRRAELPFPLRPVTGHTIHIITKCFPF</sequence>
<comment type="caution">
    <text evidence="2">The sequence shown here is derived from an EMBL/GenBank/DDBJ whole genome shotgun (WGS) entry which is preliminary data.</text>
</comment>
<dbReference type="AlphaFoldDB" id="A0A9J6E3Q0"/>